<feature type="region of interest" description="Disordered" evidence="1">
    <location>
        <begin position="56"/>
        <end position="91"/>
    </location>
</feature>
<evidence type="ECO:0000313" key="3">
    <source>
        <dbReference type="Proteomes" id="UP001497644"/>
    </source>
</evidence>
<gene>
    <name evidence="2" type="ORF">LPLAT_LOCUS1400</name>
</gene>
<name>A0AAV2N5D0_9HYME</name>
<reference evidence="2" key="1">
    <citation type="submission" date="2024-04" db="EMBL/GenBank/DDBJ databases">
        <authorList>
            <consortium name="Molecular Ecology Group"/>
        </authorList>
    </citation>
    <scope>NUCLEOTIDE SEQUENCE</scope>
</reference>
<protein>
    <submittedName>
        <fullName evidence="2">Uncharacterized protein</fullName>
    </submittedName>
</protein>
<dbReference type="Proteomes" id="UP001497644">
    <property type="component" value="Chromosome 10"/>
</dbReference>
<dbReference type="AlphaFoldDB" id="A0AAV2N5D0"/>
<proteinExistence type="predicted"/>
<sequence>MRPISRDKKDGSQQILIPCLMLPVSPSSRERIVDNRHDIRFRSPSNWNATVLRRMLPPHQPQPSDPQKLIALPQQPRENPRRPALARNSHRDNTVITTFAIVKRRGFSASRDVEMDK</sequence>
<organism evidence="2 3">
    <name type="scientific">Lasius platythorax</name>
    <dbReference type="NCBI Taxonomy" id="488582"/>
    <lineage>
        <taxon>Eukaryota</taxon>
        <taxon>Metazoa</taxon>
        <taxon>Ecdysozoa</taxon>
        <taxon>Arthropoda</taxon>
        <taxon>Hexapoda</taxon>
        <taxon>Insecta</taxon>
        <taxon>Pterygota</taxon>
        <taxon>Neoptera</taxon>
        <taxon>Endopterygota</taxon>
        <taxon>Hymenoptera</taxon>
        <taxon>Apocrita</taxon>
        <taxon>Aculeata</taxon>
        <taxon>Formicoidea</taxon>
        <taxon>Formicidae</taxon>
        <taxon>Formicinae</taxon>
        <taxon>Lasius</taxon>
        <taxon>Lasius</taxon>
    </lineage>
</organism>
<keyword evidence="3" id="KW-1185">Reference proteome</keyword>
<evidence type="ECO:0000313" key="2">
    <source>
        <dbReference type="EMBL" id="CAL1674872.1"/>
    </source>
</evidence>
<accession>A0AAV2N5D0</accession>
<dbReference type="EMBL" id="OZ034833">
    <property type="protein sequence ID" value="CAL1674872.1"/>
    <property type="molecule type" value="Genomic_DNA"/>
</dbReference>
<evidence type="ECO:0000256" key="1">
    <source>
        <dbReference type="SAM" id="MobiDB-lite"/>
    </source>
</evidence>